<dbReference type="OrthoDB" id="5290530at2"/>
<evidence type="ECO:0000313" key="7">
    <source>
        <dbReference type="Proteomes" id="UP000317839"/>
    </source>
</evidence>
<dbReference type="RefSeq" id="WP_142943132.1">
    <property type="nucleotide sequence ID" value="NZ_VIKR01000004.1"/>
</dbReference>
<dbReference type="Pfam" id="PF04381">
    <property type="entry name" value="RdgC"/>
    <property type="match status" value="1"/>
</dbReference>
<evidence type="ECO:0000313" key="6">
    <source>
        <dbReference type="EMBL" id="TQV72994.1"/>
    </source>
</evidence>
<dbReference type="PANTHER" id="PTHR38103">
    <property type="entry name" value="RECOMBINATION-ASSOCIATED PROTEIN RDGC"/>
    <property type="match status" value="1"/>
</dbReference>
<evidence type="ECO:0000256" key="3">
    <source>
        <dbReference type="ARBA" id="ARBA00022296"/>
    </source>
</evidence>
<evidence type="ECO:0000256" key="5">
    <source>
        <dbReference type="ARBA" id="ARBA00023172"/>
    </source>
</evidence>
<organism evidence="6 7">
    <name type="scientific">Aliikangiella marina</name>
    <dbReference type="NCBI Taxonomy" id="1712262"/>
    <lineage>
        <taxon>Bacteria</taxon>
        <taxon>Pseudomonadati</taxon>
        <taxon>Pseudomonadota</taxon>
        <taxon>Gammaproteobacteria</taxon>
        <taxon>Oceanospirillales</taxon>
        <taxon>Pleioneaceae</taxon>
        <taxon>Aliikangiella</taxon>
    </lineage>
</organism>
<evidence type="ECO:0000256" key="1">
    <source>
        <dbReference type="ARBA" id="ARBA00004453"/>
    </source>
</evidence>
<protein>
    <recommendedName>
        <fullName evidence="3">Recombination-associated protein RdgC</fullName>
    </recommendedName>
</protein>
<dbReference type="Proteomes" id="UP000317839">
    <property type="component" value="Unassembled WGS sequence"/>
</dbReference>
<evidence type="ECO:0000256" key="2">
    <source>
        <dbReference type="ARBA" id="ARBA00008657"/>
    </source>
</evidence>
<proteinExistence type="inferred from homology"/>
<reference evidence="6 7" key="1">
    <citation type="submission" date="2019-06" db="EMBL/GenBank/DDBJ databases">
        <title>Draft genome of Aliikangiella marina GYP-15.</title>
        <authorList>
            <person name="Wang G."/>
        </authorList>
    </citation>
    <scope>NUCLEOTIDE SEQUENCE [LARGE SCALE GENOMIC DNA]</scope>
    <source>
        <strain evidence="6 7">GYP-15</strain>
    </source>
</reference>
<keyword evidence="7" id="KW-1185">Reference proteome</keyword>
<sequence>MWFKNIHLYRLTKPFEYSPESLAEKLDEKRFQPCGRQSEESVGWVSPIHRSRDYLVHAAGGCILFCMRREQKVIPASAVKEALEERVAIIEEDTGRKVYSKEKQSLKEDILSQMMPQAFVRSTHIWAYIDTKNDYLVINAASDKIADLVFELLVETIGSFGSVKLIGDENPAGVLNHWVTDGLPEGWEFTGDYELKDLLDERVAKFKDNEAENVVLGDLLEDGYSVNKLGFRYKGHFKGILQPDLTVKSMKFTDELLAENDDVDGEDELVKFDADFALMTSTLATFIAEIIDLFNVNTDG</sequence>
<dbReference type="AlphaFoldDB" id="A0A545T6Z3"/>
<accession>A0A545T6Z3</accession>
<dbReference type="InterPro" id="IPR007476">
    <property type="entry name" value="RdgC"/>
</dbReference>
<keyword evidence="4" id="KW-0963">Cytoplasm</keyword>
<dbReference type="NCBIfam" id="NF001464">
    <property type="entry name" value="PRK00321.1-5"/>
    <property type="match status" value="1"/>
</dbReference>
<dbReference type="GO" id="GO:0000018">
    <property type="term" value="P:regulation of DNA recombination"/>
    <property type="evidence" value="ECO:0007669"/>
    <property type="project" value="TreeGrafter"/>
</dbReference>
<dbReference type="GO" id="GO:0043590">
    <property type="term" value="C:bacterial nucleoid"/>
    <property type="evidence" value="ECO:0007669"/>
    <property type="project" value="TreeGrafter"/>
</dbReference>
<comment type="similarity">
    <text evidence="2">Belongs to the RdgC family.</text>
</comment>
<dbReference type="GO" id="GO:0006310">
    <property type="term" value="P:DNA recombination"/>
    <property type="evidence" value="ECO:0007669"/>
    <property type="project" value="UniProtKB-KW"/>
</dbReference>
<evidence type="ECO:0000256" key="4">
    <source>
        <dbReference type="ARBA" id="ARBA00022490"/>
    </source>
</evidence>
<comment type="subcellular location">
    <subcellularLocation>
        <location evidence="1">Cytoplasm</location>
        <location evidence="1">Nucleoid</location>
    </subcellularLocation>
</comment>
<keyword evidence="5" id="KW-0233">DNA recombination</keyword>
<name>A0A545T6Z3_9GAMM</name>
<dbReference type="GO" id="GO:0003690">
    <property type="term" value="F:double-stranded DNA binding"/>
    <property type="evidence" value="ECO:0007669"/>
    <property type="project" value="TreeGrafter"/>
</dbReference>
<dbReference type="PANTHER" id="PTHR38103:SF1">
    <property type="entry name" value="RECOMBINATION-ASSOCIATED PROTEIN RDGC"/>
    <property type="match status" value="1"/>
</dbReference>
<dbReference type="EMBL" id="VIKR01000004">
    <property type="protein sequence ID" value="TQV72994.1"/>
    <property type="molecule type" value="Genomic_DNA"/>
</dbReference>
<gene>
    <name evidence="6" type="ORF">FLL45_16155</name>
</gene>
<comment type="caution">
    <text evidence="6">The sequence shown here is derived from an EMBL/GenBank/DDBJ whole genome shotgun (WGS) entry which is preliminary data.</text>
</comment>